<evidence type="ECO:0000313" key="2">
    <source>
        <dbReference type="EMBL" id="GGN28408.1"/>
    </source>
</evidence>
<organism evidence="2 3">
    <name type="scientific">Streptomyces fuscichromogenes</name>
    <dbReference type="NCBI Taxonomy" id="1324013"/>
    <lineage>
        <taxon>Bacteria</taxon>
        <taxon>Bacillati</taxon>
        <taxon>Actinomycetota</taxon>
        <taxon>Actinomycetes</taxon>
        <taxon>Kitasatosporales</taxon>
        <taxon>Streptomycetaceae</taxon>
        <taxon>Streptomyces</taxon>
    </lineage>
</organism>
<proteinExistence type="predicted"/>
<reference evidence="2" key="1">
    <citation type="journal article" date="2014" name="Int. J. Syst. Evol. Microbiol.">
        <title>Complete genome sequence of Corynebacterium casei LMG S-19264T (=DSM 44701T), isolated from a smear-ripened cheese.</title>
        <authorList>
            <consortium name="US DOE Joint Genome Institute (JGI-PGF)"/>
            <person name="Walter F."/>
            <person name="Albersmeier A."/>
            <person name="Kalinowski J."/>
            <person name="Ruckert C."/>
        </authorList>
    </citation>
    <scope>NUCLEOTIDE SEQUENCE</scope>
    <source>
        <strain evidence="2">CGMCC 4.7110</strain>
    </source>
</reference>
<keyword evidence="3" id="KW-1185">Reference proteome</keyword>
<comment type="caution">
    <text evidence="2">The sequence shown here is derived from an EMBL/GenBank/DDBJ whole genome shotgun (WGS) entry which is preliminary data.</text>
</comment>
<feature type="region of interest" description="Disordered" evidence="1">
    <location>
        <begin position="67"/>
        <end position="116"/>
    </location>
</feature>
<accession>A0A918CUI8</accession>
<dbReference type="EMBL" id="BMML01000017">
    <property type="protein sequence ID" value="GGN28408.1"/>
    <property type="molecule type" value="Genomic_DNA"/>
</dbReference>
<gene>
    <name evidence="2" type="ORF">GCM10011578_064490</name>
</gene>
<evidence type="ECO:0000313" key="3">
    <source>
        <dbReference type="Proteomes" id="UP000653411"/>
    </source>
</evidence>
<name>A0A918CUI8_9ACTN</name>
<dbReference type="Proteomes" id="UP000653411">
    <property type="component" value="Unassembled WGS sequence"/>
</dbReference>
<protein>
    <submittedName>
        <fullName evidence="2">Uncharacterized protein</fullName>
    </submittedName>
</protein>
<evidence type="ECO:0000256" key="1">
    <source>
        <dbReference type="SAM" id="MobiDB-lite"/>
    </source>
</evidence>
<sequence length="116" mass="12861">MADDEPERAARLLEAQDKAVRLFTEIERRGLVAAGEGERAVSDRIRDLANEMFGPERTTRYRHKRIVRSGPNTVLPCHRRLPRGTAHPLTAPPPGSPEYGQRRTGGGPGRLTPGTR</sequence>
<reference evidence="2" key="2">
    <citation type="submission" date="2020-09" db="EMBL/GenBank/DDBJ databases">
        <authorList>
            <person name="Sun Q."/>
            <person name="Zhou Y."/>
        </authorList>
    </citation>
    <scope>NUCLEOTIDE SEQUENCE</scope>
    <source>
        <strain evidence="2">CGMCC 4.7110</strain>
    </source>
</reference>
<dbReference type="AlphaFoldDB" id="A0A918CUI8"/>